<dbReference type="Proteomes" id="UP000007397">
    <property type="component" value="Chromosome"/>
</dbReference>
<evidence type="ECO:0000313" key="3">
    <source>
        <dbReference type="Proteomes" id="UP000007397"/>
    </source>
</evidence>
<reference evidence="2 3" key="1">
    <citation type="journal article" date="2013" name="Environ. Microbiol.">
        <title>Chloride and organic osmolytes: a hybrid strategy to cope with elevated salinities by the moderately halophilic, chloride-dependent bacterium Halobacillus halophilus.</title>
        <authorList>
            <person name="Saum S.H."/>
            <person name="Pfeiffer F."/>
            <person name="Palm P."/>
            <person name="Rampp M."/>
            <person name="Schuster S.C."/>
            <person name="Muller V."/>
            <person name="Oesterhelt D."/>
        </authorList>
    </citation>
    <scope>NUCLEOTIDE SEQUENCE [LARGE SCALE GENOMIC DNA]</scope>
    <source>
        <strain evidence="3">ATCC 35676 / DSM 2266 / JCM 20832 / KCTC 3685 / LMG 17431 / NBRC 102448 / NCIMB 2269</strain>
    </source>
</reference>
<dbReference type="HOGENOM" id="CLU_2464740_0_0_9"/>
<protein>
    <submittedName>
        <fullName evidence="2">Uncharacterized protein</fullName>
    </submittedName>
</protein>
<dbReference type="KEGG" id="hhd:HBHAL_1790"/>
<gene>
    <name evidence="2" type="ordered locus">HBHAL_1790</name>
</gene>
<keyword evidence="3" id="KW-1185">Reference proteome</keyword>
<dbReference type="STRING" id="866895.HBHAL_1790"/>
<feature type="region of interest" description="Disordered" evidence="1">
    <location>
        <begin position="57"/>
        <end position="88"/>
    </location>
</feature>
<name>I0JJ36_HALH3</name>
<accession>I0JJ36</accession>
<dbReference type="AlphaFoldDB" id="I0JJ36"/>
<feature type="region of interest" description="Disordered" evidence="1">
    <location>
        <begin position="1"/>
        <end position="24"/>
    </location>
</feature>
<sequence>MWRRAGGEITRLVPSPRHSSHKPLINGWKNRHPFGERLMLVVSIGVIPHLALHDPASCRAGKRNRPRRTFRSTNISKSSLKQTGTFLD</sequence>
<proteinExistence type="predicted"/>
<evidence type="ECO:0000313" key="2">
    <source>
        <dbReference type="EMBL" id="CCG44154.1"/>
    </source>
</evidence>
<organism evidence="2 3">
    <name type="scientific">Halobacillus halophilus (strain ATCC 35676 / DSM 2266 / JCM 20832 / KCTC 3685 / LMG 17431 / NBRC 102448 / NCIMB 2269)</name>
    <name type="common">Sporosarcina halophila</name>
    <dbReference type="NCBI Taxonomy" id="866895"/>
    <lineage>
        <taxon>Bacteria</taxon>
        <taxon>Bacillati</taxon>
        <taxon>Bacillota</taxon>
        <taxon>Bacilli</taxon>
        <taxon>Bacillales</taxon>
        <taxon>Bacillaceae</taxon>
        <taxon>Halobacillus</taxon>
    </lineage>
</organism>
<feature type="compositionally biased region" description="Basic residues" evidence="1">
    <location>
        <begin position="60"/>
        <end position="70"/>
    </location>
</feature>
<feature type="compositionally biased region" description="Polar residues" evidence="1">
    <location>
        <begin position="71"/>
        <end position="88"/>
    </location>
</feature>
<dbReference type="EMBL" id="HE717023">
    <property type="protein sequence ID" value="CCG44154.1"/>
    <property type="molecule type" value="Genomic_DNA"/>
</dbReference>
<evidence type="ECO:0000256" key="1">
    <source>
        <dbReference type="SAM" id="MobiDB-lite"/>
    </source>
</evidence>